<dbReference type="WBParaSite" id="PSAMB.scaffold1052size36665.g10590.t1">
    <property type="protein sequence ID" value="PSAMB.scaffold1052size36665.g10590.t1"/>
    <property type="gene ID" value="PSAMB.scaffold1052size36665.g10590"/>
</dbReference>
<dbReference type="Proteomes" id="UP000887566">
    <property type="component" value="Unplaced"/>
</dbReference>
<proteinExistence type="predicted"/>
<name>A0A914UJQ1_9BILA</name>
<evidence type="ECO:0000313" key="1">
    <source>
        <dbReference type="Proteomes" id="UP000887566"/>
    </source>
</evidence>
<reference evidence="2" key="1">
    <citation type="submission" date="2022-11" db="UniProtKB">
        <authorList>
            <consortium name="WormBaseParasite"/>
        </authorList>
    </citation>
    <scope>IDENTIFICATION</scope>
</reference>
<protein>
    <submittedName>
        <fullName evidence="2">Uncharacterized protein</fullName>
    </submittedName>
</protein>
<organism evidence="1 2">
    <name type="scientific">Plectus sambesii</name>
    <dbReference type="NCBI Taxonomy" id="2011161"/>
    <lineage>
        <taxon>Eukaryota</taxon>
        <taxon>Metazoa</taxon>
        <taxon>Ecdysozoa</taxon>
        <taxon>Nematoda</taxon>
        <taxon>Chromadorea</taxon>
        <taxon>Plectida</taxon>
        <taxon>Plectina</taxon>
        <taxon>Plectoidea</taxon>
        <taxon>Plectidae</taxon>
        <taxon>Plectus</taxon>
    </lineage>
</organism>
<evidence type="ECO:0000313" key="2">
    <source>
        <dbReference type="WBParaSite" id="PSAMB.scaffold1052size36665.g10590.t1"/>
    </source>
</evidence>
<sequence>MSSLVEQKHRATAISVVPPPSCLVAHSLVGPRSTASTASADANAARLEAHFSCRRFCRLPYVFRFRNWPPVGATLDGIVRTRAPLALPVRLAPSSLLRYVNAGLELRQRTLD</sequence>
<dbReference type="AlphaFoldDB" id="A0A914UJQ1"/>
<accession>A0A914UJQ1</accession>
<keyword evidence="1" id="KW-1185">Reference proteome</keyword>